<dbReference type="Proteomes" id="UP001157502">
    <property type="component" value="Chromosome 18"/>
</dbReference>
<protein>
    <submittedName>
        <fullName evidence="1">Uncharacterized protein</fullName>
    </submittedName>
</protein>
<name>A0ACC2G342_DALPE</name>
<sequence>MALVLSSNMFNDSRGLSLVFPLGSPICAVAPPIRAMTLCPAFRKCNSPIIASKLPTCRLSAVGSNPQYTVCQPDCNNRGSSPCAASSGKAFCKTPRLFRCTSSSPVSVTERRNVCREVIHASGFFKIVQEPCSRDAQVKHLAMDAAILETMTHTPNRKLD</sequence>
<proteinExistence type="predicted"/>
<accession>A0ACC2G342</accession>
<dbReference type="EMBL" id="CM055745">
    <property type="protein sequence ID" value="KAJ7997910.1"/>
    <property type="molecule type" value="Genomic_DNA"/>
</dbReference>
<gene>
    <name evidence="1" type="ORF">DPEC_G00217060</name>
</gene>
<reference evidence="1" key="1">
    <citation type="submission" date="2021-05" db="EMBL/GenBank/DDBJ databases">
        <authorList>
            <person name="Pan Q."/>
            <person name="Jouanno E."/>
            <person name="Zahm M."/>
            <person name="Klopp C."/>
            <person name="Cabau C."/>
            <person name="Louis A."/>
            <person name="Berthelot C."/>
            <person name="Parey E."/>
            <person name="Roest Crollius H."/>
            <person name="Montfort J."/>
            <person name="Robinson-Rechavi M."/>
            <person name="Bouchez O."/>
            <person name="Lampietro C."/>
            <person name="Lopez Roques C."/>
            <person name="Donnadieu C."/>
            <person name="Postlethwait J."/>
            <person name="Bobe J."/>
            <person name="Dillon D."/>
            <person name="Chandos A."/>
            <person name="von Hippel F."/>
            <person name="Guiguen Y."/>
        </authorList>
    </citation>
    <scope>NUCLEOTIDE SEQUENCE</scope>
    <source>
        <strain evidence="1">YG-Jan2019</strain>
    </source>
</reference>
<comment type="caution">
    <text evidence="1">The sequence shown here is derived from an EMBL/GenBank/DDBJ whole genome shotgun (WGS) entry which is preliminary data.</text>
</comment>
<keyword evidence="2" id="KW-1185">Reference proteome</keyword>
<evidence type="ECO:0000313" key="2">
    <source>
        <dbReference type="Proteomes" id="UP001157502"/>
    </source>
</evidence>
<evidence type="ECO:0000313" key="1">
    <source>
        <dbReference type="EMBL" id="KAJ7997910.1"/>
    </source>
</evidence>
<organism evidence="1 2">
    <name type="scientific">Dallia pectoralis</name>
    <name type="common">Alaska blackfish</name>
    <dbReference type="NCBI Taxonomy" id="75939"/>
    <lineage>
        <taxon>Eukaryota</taxon>
        <taxon>Metazoa</taxon>
        <taxon>Chordata</taxon>
        <taxon>Craniata</taxon>
        <taxon>Vertebrata</taxon>
        <taxon>Euteleostomi</taxon>
        <taxon>Actinopterygii</taxon>
        <taxon>Neopterygii</taxon>
        <taxon>Teleostei</taxon>
        <taxon>Protacanthopterygii</taxon>
        <taxon>Esociformes</taxon>
        <taxon>Umbridae</taxon>
        <taxon>Dallia</taxon>
    </lineage>
</organism>